<reference evidence="1" key="1">
    <citation type="submission" date="2011-11" db="EMBL/GenBank/DDBJ databases">
        <title>The Genome Sequence of Fusarium oxysporum PHW808.</title>
        <authorList>
            <consortium name="The Broad Institute Genome Sequencing Platform"/>
            <person name="Ma L.-J."/>
            <person name="Gale L.R."/>
            <person name="Schwartz D.C."/>
            <person name="Zhou S."/>
            <person name="Corby-Kistler H."/>
            <person name="Young S.K."/>
            <person name="Zeng Q."/>
            <person name="Gargeya S."/>
            <person name="Fitzgerald M."/>
            <person name="Haas B."/>
            <person name="Abouelleil A."/>
            <person name="Alvarado L."/>
            <person name="Arachchi H.M."/>
            <person name="Berlin A."/>
            <person name="Brown A."/>
            <person name="Chapman S.B."/>
            <person name="Chen Z."/>
            <person name="Dunbar C."/>
            <person name="Freedman E."/>
            <person name="Gearin G."/>
            <person name="Goldberg J."/>
            <person name="Griggs A."/>
            <person name="Gujja S."/>
            <person name="Heiman D."/>
            <person name="Howarth C."/>
            <person name="Larson L."/>
            <person name="Lui A."/>
            <person name="MacDonald P.J.P."/>
            <person name="Montmayeur A."/>
            <person name="Murphy C."/>
            <person name="Neiman D."/>
            <person name="Pearson M."/>
            <person name="Priest M."/>
            <person name="Roberts A."/>
            <person name="Saif S."/>
            <person name="Shea T."/>
            <person name="Shenoy N."/>
            <person name="Sisk P."/>
            <person name="Stolte C."/>
            <person name="Sykes S."/>
            <person name="Wortman J."/>
            <person name="Nusbaum C."/>
            <person name="Birren B."/>
        </authorList>
    </citation>
    <scope>NUCLEOTIDE SEQUENCE [LARGE SCALE GENOMIC DNA]</scope>
    <source>
        <strain evidence="1">54008</strain>
    </source>
</reference>
<name>X0ICM3_FUSOX</name>
<sequence>MTGMPPIVEVVAVVSIDRRLSGRSLMTLLYLLDAGERALREKRRLELSEC</sequence>
<dbReference type="AlphaFoldDB" id="X0ICM3"/>
<reference evidence="1" key="2">
    <citation type="submission" date="2012-05" db="EMBL/GenBank/DDBJ databases">
        <title>The Genome Annotation of Fusarium oxysporum PHW808.</title>
        <authorList>
            <consortium name="The Broad Institute Genomics Platform"/>
            <person name="Ma L.-J."/>
            <person name="Corby-Kistler H."/>
            <person name="Broz K."/>
            <person name="Gale L.R."/>
            <person name="Jonkers W."/>
            <person name="O'Donnell K."/>
            <person name="Ploetz R."/>
            <person name="Steinberg C."/>
            <person name="Schwartz D.C."/>
            <person name="VanEtten H."/>
            <person name="Zhou S."/>
            <person name="Young S.K."/>
            <person name="Zeng Q."/>
            <person name="Gargeya S."/>
            <person name="Fitzgerald M."/>
            <person name="Abouelleil A."/>
            <person name="Alvarado L."/>
            <person name="Chapman S.B."/>
            <person name="Gainer-Dewar J."/>
            <person name="Goldberg J."/>
            <person name="Griggs A."/>
            <person name="Gujja S."/>
            <person name="Hansen M."/>
            <person name="Howarth C."/>
            <person name="Imamovic A."/>
            <person name="Ireland A."/>
            <person name="Larimer J."/>
            <person name="McCowan C."/>
            <person name="Murphy C."/>
            <person name="Pearson M."/>
            <person name="Poon T.W."/>
            <person name="Priest M."/>
            <person name="Roberts A."/>
            <person name="Saif S."/>
            <person name="Shea T."/>
            <person name="Sykes S."/>
            <person name="Wortman J."/>
            <person name="Nusbaum C."/>
            <person name="Birren B."/>
        </authorList>
    </citation>
    <scope>NUCLEOTIDE SEQUENCE</scope>
    <source>
        <strain evidence="1">54008</strain>
    </source>
</reference>
<proteinExistence type="predicted"/>
<protein>
    <submittedName>
        <fullName evidence="1">Uncharacterized protein</fullName>
    </submittedName>
</protein>
<dbReference type="EMBL" id="JH658894">
    <property type="protein sequence ID" value="EXL70964.1"/>
    <property type="molecule type" value="Genomic_DNA"/>
</dbReference>
<evidence type="ECO:0000313" key="1">
    <source>
        <dbReference type="EMBL" id="EXL70964.1"/>
    </source>
</evidence>
<accession>X0ICM3</accession>
<gene>
    <name evidence="1" type="ORF">FOPG_13221</name>
</gene>
<dbReference type="Proteomes" id="UP000030676">
    <property type="component" value="Unassembled WGS sequence"/>
</dbReference>
<organism evidence="1">
    <name type="scientific">Fusarium oxysporum f. sp. conglutinans race 2 54008</name>
    <dbReference type="NCBI Taxonomy" id="1089457"/>
    <lineage>
        <taxon>Eukaryota</taxon>
        <taxon>Fungi</taxon>
        <taxon>Dikarya</taxon>
        <taxon>Ascomycota</taxon>
        <taxon>Pezizomycotina</taxon>
        <taxon>Sordariomycetes</taxon>
        <taxon>Hypocreomycetidae</taxon>
        <taxon>Hypocreales</taxon>
        <taxon>Nectriaceae</taxon>
        <taxon>Fusarium</taxon>
        <taxon>Fusarium oxysporum species complex</taxon>
    </lineage>
</organism>
<dbReference type="HOGENOM" id="CLU_3125130_0_0_1"/>